<dbReference type="VEuPathDB" id="VectorBase:RPRC004386"/>
<feature type="region of interest" description="Disordered" evidence="1">
    <location>
        <begin position="238"/>
        <end position="303"/>
    </location>
</feature>
<dbReference type="eggNOG" id="KOG4140">
    <property type="taxonomic scope" value="Eukaryota"/>
</dbReference>
<feature type="compositionally biased region" description="Polar residues" evidence="1">
    <location>
        <begin position="286"/>
        <end position="295"/>
    </location>
</feature>
<feature type="compositionally biased region" description="Basic and acidic residues" evidence="1">
    <location>
        <begin position="516"/>
        <end position="538"/>
    </location>
</feature>
<dbReference type="HOGENOM" id="CLU_355774_0_0_1"/>
<organism evidence="2 3">
    <name type="scientific">Rhodnius prolixus</name>
    <name type="common">Triatomid bug</name>
    <dbReference type="NCBI Taxonomy" id="13249"/>
    <lineage>
        <taxon>Eukaryota</taxon>
        <taxon>Metazoa</taxon>
        <taxon>Ecdysozoa</taxon>
        <taxon>Arthropoda</taxon>
        <taxon>Hexapoda</taxon>
        <taxon>Insecta</taxon>
        <taxon>Pterygota</taxon>
        <taxon>Neoptera</taxon>
        <taxon>Paraneoptera</taxon>
        <taxon>Hemiptera</taxon>
        <taxon>Heteroptera</taxon>
        <taxon>Panheteroptera</taxon>
        <taxon>Cimicomorpha</taxon>
        <taxon>Reduviidae</taxon>
        <taxon>Triatominae</taxon>
        <taxon>Rhodnius</taxon>
    </lineage>
</organism>
<evidence type="ECO:0000313" key="2">
    <source>
        <dbReference type="EnsemblMetazoa" id="RPRC004386-PA"/>
    </source>
</evidence>
<dbReference type="EMBL" id="ACPB03006496">
    <property type="status" value="NOT_ANNOTATED_CDS"/>
    <property type="molecule type" value="Genomic_DNA"/>
</dbReference>
<feature type="region of interest" description="Disordered" evidence="1">
    <location>
        <begin position="128"/>
        <end position="149"/>
    </location>
</feature>
<dbReference type="Gene3D" id="6.10.140.670">
    <property type="match status" value="1"/>
</dbReference>
<protein>
    <submittedName>
        <fullName evidence="2">SCA7 domain-containing protein</fullName>
    </submittedName>
</protein>
<feature type="region of interest" description="Disordered" evidence="1">
    <location>
        <begin position="171"/>
        <end position="217"/>
    </location>
</feature>
<feature type="compositionally biased region" description="Basic and acidic residues" evidence="1">
    <location>
        <begin position="198"/>
        <end position="213"/>
    </location>
</feature>
<reference evidence="2" key="1">
    <citation type="submission" date="2015-05" db="UniProtKB">
        <authorList>
            <consortium name="EnsemblMetazoa"/>
        </authorList>
    </citation>
    <scope>IDENTIFICATION</scope>
</reference>
<feature type="region of interest" description="Disordered" evidence="1">
    <location>
        <begin position="502"/>
        <end position="540"/>
    </location>
</feature>
<dbReference type="PROSITE" id="PS51505">
    <property type="entry name" value="SCA7"/>
    <property type="match status" value="1"/>
</dbReference>
<feature type="compositionally biased region" description="Polar residues" evidence="1">
    <location>
        <begin position="238"/>
        <end position="251"/>
    </location>
</feature>
<feature type="compositionally biased region" description="Low complexity" evidence="1">
    <location>
        <begin position="177"/>
        <end position="191"/>
    </location>
</feature>
<feature type="compositionally biased region" description="Low complexity" evidence="1">
    <location>
        <begin position="502"/>
        <end position="515"/>
    </location>
</feature>
<dbReference type="PANTHER" id="PTHR15117:SF24">
    <property type="entry name" value="SCA7 DOMAIN-CONTAINING PROTEIN"/>
    <property type="match status" value="1"/>
</dbReference>
<dbReference type="Proteomes" id="UP000015103">
    <property type="component" value="Unassembled WGS sequence"/>
</dbReference>
<keyword evidence="3" id="KW-1185">Reference proteome</keyword>
<accession>T1HK13</accession>
<sequence>MEVKDDELKDKFELMVESTYAALPRYDVKTVKGDLYTNIGKEKFFRSTIGKEIKHDQMTNGLIIALINCNGKRNWDERKNTTGVDFATVKKEDMPNSEICKSIALFSTAFTEVLKVIKFKNNSLSGKRNGLKLNKNKDEKNENASPVLINSTSIQSNAVTSGQTRINIVSAEQNKPSNNNISSSSSSSLIHNNRKVGKLKDRTVTSKESDSKKVNSRQTIISETTRINELQTAKEISENVNQSKASANDVPSTPLADSGVTSNTQQQKKGINQPSLFANKEERKNFATSKSSQRRTGMGCTLRDRTYNPEKHCGVLAKENAKPCTRSLTCKTHSITLRRAVTGRSKSFDVLLADHRKDKEMSRVSAGNNCASIITTERNSAGNNIQHKSILQIEEPLKVEPKTERGNQVVAAHRTDNPTLDLEKKLHFSLPVSIRPKEILETKLKNNNNIDHSHSNKDSHNSKGNMTDNDVAKKLISEINGISKSEITSVCTDLSSIRSASANSLSQSNSTNNHQSSKENSIDVDKRAQASEQTDRPHTNVQFLANRQCHPLWRRNRGLLYTTPTKFPRLTDRLILQNVTEINTAQIPSSGQIDTSNSTCLLQAVEQCTKALLAASSAPARPTFVEQQPKKSIELRTNLPVDDTNSCPTKRAIPNTIYFSNSNSALGAKKMRLQDGNQLCILGPLKSAANTSVVLQETQNDASIANDRRPVVQVSINSIIGRNFMPASSTNPDPQLVARLYAFTNFIYLEMVVIVVWRAELPVDARNYAGRAEAEQNTGTNPWLVAQPY</sequence>
<dbReference type="AlphaFoldDB" id="T1HK13"/>
<dbReference type="InterPro" id="IPR013243">
    <property type="entry name" value="SCA7_dom"/>
</dbReference>
<dbReference type="InParanoid" id="T1HK13"/>
<name>T1HK13_RHOPR</name>
<dbReference type="EnsemblMetazoa" id="RPRC004386-RA">
    <property type="protein sequence ID" value="RPRC004386-PA"/>
    <property type="gene ID" value="RPRC004386"/>
</dbReference>
<feature type="compositionally biased region" description="Basic and acidic residues" evidence="1">
    <location>
        <begin position="451"/>
        <end position="461"/>
    </location>
</feature>
<feature type="compositionally biased region" description="Polar residues" evidence="1">
    <location>
        <begin position="259"/>
        <end position="276"/>
    </location>
</feature>
<dbReference type="InterPro" id="IPR052237">
    <property type="entry name" value="Ataxin-7-like_regulator"/>
</dbReference>
<dbReference type="Pfam" id="PF08313">
    <property type="entry name" value="SCA7"/>
    <property type="match status" value="1"/>
</dbReference>
<evidence type="ECO:0000256" key="1">
    <source>
        <dbReference type="SAM" id="MobiDB-lite"/>
    </source>
</evidence>
<proteinExistence type="predicted"/>
<evidence type="ECO:0000313" key="3">
    <source>
        <dbReference type="Proteomes" id="UP000015103"/>
    </source>
</evidence>
<dbReference type="STRING" id="13249.T1HK13"/>
<dbReference type="PANTHER" id="PTHR15117">
    <property type="entry name" value="ATAXIN 7 RELATED"/>
    <property type="match status" value="1"/>
</dbReference>
<feature type="region of interest" description="Disordered" evidence="1">
    <location>
        <begin position="444"/>
        <end position="468"/>
    </location>
</feature>